<evidence type="ECO:0000259" key="8">
    <source>
        <dbReference type="PROSITE" id="PS51371"/>
    </source>
</evidence>
<evidence type="ECO:0000256" key="3">
    <source>
        <dbReference type="ARBA" id="ARBA00022475"/>
    </source>
</evidence>
<dbReference type="PANTHER" id="PTHR22777">
    <property type="entry name" value="HEMOLYSIN-RELATED"/>
    <property type="match status" value="1"/>
</dbReference>
<dbReference type="InterPro" id="IPR016169">
    <property type="entry name" value="FAD-bd_PCMH_sub2"/>
</dbReference>
<organism evidence="10 11">
    <name type="scientific">Pseudogemmatithrix spongiicola</name>
    <dbReference type="NCBI Taxonomy" id="3062599"/>
    <lineage>
        <taxon>Bacteria</taxon>
        <taxon>Pseudomonadati</taxon>
        <taxon>Gemmatimonadota</taxon>
        <taxon>Gemmatimonadia</taxon>
        <taxon>Gemmatimonadales</taxon>
        <taxon>Gemmatimonadaceae</taxon>
        <taxon>Pseudogemmatithrix</taxon>
    </lineage>
</organism>
<sequence>MTLLAGFIALAAATLAALCAFADGALLGLDADEPPSDARTRALLDRRERAHRALAFGRIVAQLVSGAATTVALLATGWFPAAWATPGIVVAGVALLAITEVGARAAGDAAGSRGLARVGAVVEAVEWIGAPVVTFGRWADDALMALLPPPTPDDEDHDDAVERFREVVAAEADVSPQEEVLIHGVFSLGDTKVSSIMVPRVDIVGLEKDTPWSEVVDRVRSARHARLVVYDGTLDEVVGILYAKDLLPALLADEEPAAGWQSLVKPAPFVPESKTVEAQLREFRSTHRHLAIVADEFGGTAGLVTLEDVLELIIGDIQDEGDAELPEVERGENGRLWVAAEVSLERLSELTDRDWTRGDVATVGGLLMEVLGRVPKPGEAIVLDGYKLVAERVVRRRVHRVYLEPEPVTAPPEGA</sequence>
<comment type="similarity">
    <text evidence="2">Belongs to the UPF0053 family.</text>
</comment>
<dbReference type="EMBL" id="CP130613">
    <property type="protein sequence ID" value="WKW15210.1"/>
    <property type="molecule type" value="Genomic_DNA"/>
</dbReference>
<dbReference type="Gene3D" id="3.10.580.10">
    <property type="entry name" value="CBS-domain"/>
    <property type="match status" value="1"/>
</dbReference>
<evidence type="ECO:0000256" key="7">
    <source>
        <dbReference type="SAM" id="SignalP"/>
    </source>
</evidence>
<dbReference type="InterPro" id="IPR044751">
    <property type="entry name" value="Ion_transp-like_CBS"/>
</dbReference>
<evidence type="ECO:0000256" key="5">
    <source>
        <dbReference type="ARBA" id="ARBA00023122"/>
    </source>
</evidence>
<dbReference type="Pfam" id="PF03471">
    <property type="entry name" value="CorC_HlyC"/>
    <property type="match status" value="1"/>
</dbReference>
<protein>
    <submittedName>
        <fullName evidence="10">Hemolysin family protein</fullName>
    </submittedName>
</protein>
<evidence type="ECO:0000256" key="2">
    <source>
        <dbReference type="ARBA" id="ARBA00006337"/>
    </source>
</evidence>
<dbReference type="SMART" id="SM00116">
    <property type="entry name" value="CBS"/>
    <property type="match status" value="2"/>
</dbReference>
<keyword evidence="5 6" id="KW-0129">CBS domain</keyword>
<dbReference type="GO" id="GO:0005886">
    <property type="term" value="C:plasma membrane"/>
    <property type="evidence" value="ECO:0007669"/>
    <property type="project" value="UniProtKB-SubCell"/>
</dbReference>
<dbReference type="GO" id="GO:0050660">
    <property type="term" value="F:flavin adenine dinucleotide binding"/>
    <property type="evidence" value="ECO:0007669"/>
    <property type="project" value="InterPro"/>
</dbReference>
<dbReference type="RefSeq" id="WP_367885180.1">
    <property type="nucleotide sequence ID" value="NZ_CP130612.1"/>
</dbReference>
<feature type="chain" id="PRO_5041331826" evidence="7">
    <location>
        <begin position="23"/>
        <end position="415"/>
    </location>
</feature>
<accession>A0AA49JVB8</accession>
<dbReference type="InterPro" id="IPR046342">
    <property type="entry name" value="CBS_dom_sf"/>
</dbReference>
<keyword evidence="3" id="KW-1003">Cell membrane</keyword>
<feature type="domain" description="CBS" evidence="8">
    <location>
        <begin position="263"/>
        <end position="320"/>
    </location>
</feature>
<feature type="domain" description="CBS" evidence="8">
    <location>
        <begin position="197"/>
        <end position="257"/>
    </location>
</feature>
<dbReference type="InterPro" id="IPR000644">
    <property type="entry name" value="CBS_dom"/>
</dbReference>
<comment type="subcellular location">
    <subcellularLocation>
        <location evidence="1">Cell membrane</location>
        <topology evidence="1">Multi-pass membrane protein</topology>
    </subcellularLocation>
</comment>
<dbReference type="SUPFAM" id="SSF56176">
    <property type="entry name" value="FAD-binding/transporter-associated domain-like"/>
    <property type="match status" value="1"/>
</dbReference>
<dbReference type="Proteomes" id="UP001229955">
    <property type="component" value="Chromosome"/>
</dbReference>
<dbReference type="FunFam" id="3.10.580.10:FF:000002">
    <property type="entry name" value="Magnesium/cobalt efflux protein CorC"/>
    <property type="match status" value="1"/>
</dbReference>
<dbReference type="InterPro" id="IPR005170">
    <property type="entry name" value="Transptr-assoc_dom"/>
</dbReference>
<dbReference type="SUPFAM" id="SSF54631">
    <property type="entry name" value="CBS-domain pair"/>
    <property type="match status" value="1"/>
</dbReference>
<evidence type="ECO:0000313" key="9">
    <source>
        <dbReference type="EMBL" id="WKW12303.1"/>
    </source>
</evidence>
<proteinExistence type="inferred from homology"/>
<dbReference type="Gene3D" id="3.30.465.10">
    <property type="match status" value="1"/>
</dbReference>
<evidence type="ECO:0000313" key="11">
    <source>
        <dbReference type="Proteomes" id="UP001229955"/>
    </source>
</evidence>
<keyword evidence="7" id="KW-0732">Signal</keyword>
<keyword evidence="4" id="KW-0677">Repeat</keyword>
<reference evidence="10" key="1">
    <citation type="submission" date="2023-07" db="EMBL/GenBank/DDBJ databases">
        <authorList>
            <person name="Haufschild T."/>
            <person name="Kallscheuer N."/>
            <person name="Hammer J."/>
            <person name="Kohn T."/>
            <person name="Kabuu M."/>
            <person name="Jogler M."/>
            <person name="Wohfarth N."/>
            <person name="Heuer A."/>
            <person name="Rohde M."/>
            <person name="van Teeseling M.C.F."/>
            <person name="Jogler C."/>
        </authorList>
    </citation>
    <scope>NUCLEOTIDE SEQUENCE</scope>
    <source>
        <strain evidence="9">Strain 138</strain>
        <strain evidence="10">Strain 318</strain>
    </source>
</reference>
<feature type="signal peptide" evidence="7">
    <location>
        <begin position="1"/>
        <end position="22"/>
    </location>
</feature>
<name>A0AA49Q8L0_9BACT</name>
<accession>A0AA49Q8L0</accession>
<dbReference type="CDD" id="cd04590">
    <property type="entry name" value="CBS_pair_CorC_HlyC_assoc"/>
    <property type="match status" value="1"/>
</dbReference>
<dbReference type="PROSITE" id="PS51371">
    <property type="entry name" value="CBS"/>
    <property type="match status" value="2"/>
</dbReference>
<keyword evidence="3" id="KW-0472">Membrane</keyword>
<dbReference type="SMART" id="SM01091">
    <property type="entry name" value="CorC_HlyC"/>
    <property type="match status" value="1"/>
</dbReference>
<dbReference type="KEGG" id="pspc:Strain318_001586"/>
<evidence type="ECO:0000256" key="4">
    <source>
        <dbReference type="ARBA" id="ARBA00022737"/>
    </source>
</evidence>
<dbReference type="AlphaFoldDB" id="A0AA49Q8L0"/>
<dbReference type="PANTHER" id="PTHR22777:SF32">
    <property type="entry name" value="UPF0053 INNER MEMBRANE PROTEIN YFJD"/>
    <property type="match status" value="1"/>
</dbReference>
<evidence type="ECO:0000256" key="6">
    <source>
        <dbReference type="PROSITE-ProRule" id="PRU00703"/>
    </source>
</evidence>
<evidence type="ECO:0000256" key="1">
    <source>
        <dbReference type="ARBA" id="ARBA00004651"/>
    </source>
</evidence>
<evidence type="ECO:0000313" key="10">
    <source>
        <dbReference type="EMBL" id="WKW15210.1"/>
    </source>
</evidence>
<dbReference type="InterPro" id="IPR036318">
    <property type="entry name" value="FAD-bd_PCMH-like_sf"/>
</dbReference>
<dbReference type="EMBL" id="CP130612">
    <property type="protein sequence ID" value="WKW12303.1"/>
    <property type="molecule type" value="Genomic_DNA"/>
</dbReference>
<dbReference type="Pfam" id="PF00571">
    <property type="entry name" value="CBS"/>
    <property type="match status" value="2"/>
</dbReference>
<keyword evidence="11" id="KW-1185">Reference proteome</keyword>
<gene>
    <name evidence="9" type="ORF">Strain138_001587</name>
    <name evidence="10" type="ORF">Strain318_001586</name>
</gene>